<dbReference type="PROSITE" id="PS50965">
    <property type="entry name" value="NERD"/>
    <property type="match status" value="1"/>
</dbReference>
<dbReference type="EMBL" id="CP018866">
    <property type="protein sequence ID" value="AST92426.1"/>
    <property type="molecule type" value="Genomic_DNA"/>
</dbReference>
<sequence>MPIIKPRKKPILIRKYEALLARIHGRHPKRNFIESDYRKYNAGYLGELATDYQLGFIDEKKFYILQDLKLTINNHKVQMDTLLLTKKCIILIETKNLNVHLIFEENKMTRNLNDKIEGFVNPLLQVQRQEYRMKQWFQQNYLRLLPIYSLIVISNPNTFFDTSKLPSHLSDKVIGIDALPWKIESIEKNIKNTLLNEADVRSYSKKLLLAHTPDDTNLLEKYDFLPDEVQKGVRCPKCNRLPLPKVKNTWACPNNCDNEKKSFIYTSLKDYALLFKNKLTNQKCREFLLIPSRNTMTRILHSLPKQR</sequence>
<dbReference type="AlphaFoldDB" id="A0A223KSK8"/>
<accession>A0A223KSK8</accession>
<dbReference type="Pfam" id="PF08378">
    <property type="entry name" value="NERD"/>
    <property type="match status" value="1"/>
</dbReference>
<dbReference type="KEGG" id="bcoh:BC6307_14550"/>
<reference evidence="2 3" key="1">
    <citation type="submission" date="2016-12" db="EMBL/GenBank/DDBJ databases">
        <title>The whole genome sequencing and assembly of Bacillus cohnii DSM 6307T strain.</title>
        <authorList>
            <person name="Lee Y.-J."/>
            <person name="Yi H."/>
            <person name="Bahn Y.-S."/>
            <person name="Kim J.F."/>
            <person name="Lee D.-W."/>
        </authorList>
    </citation>
    <scope>NUCLEOTIDE SEQUENCE [LARGE SCALE GENOMIC DNA]</scope>
    <source>
        <strain evidence="2 3">DSM 6307</strain>
    </source>
</reference>
<proteinExistence type="predicted"/>
<name>A0A223KSK8_9BACI</name>
<dbReference type="InterPro" id="IPR011528">
    <property type="entry name" value="NERD"/>
</dbReference>
<evidence type="ECO:0000259" key="1">
    <source>
        <dbReference type="PROSITE" id="PS50965"/>
    </source>
</evidence>
<evidence type="ECO:0000313" key="3">
    <source>
        <dbReference type="Proteomes" id="UP000215224"/>
    </source>
</evidence>
<dbReference type="Proteomes" id="UP000215224">
    <property type="component" value="Chromosome"/>
</dbReference>
<organism evidence="2 3">
    <name type="scientific">Sutcliffiella cohnii</name>
    <dbReference type="NCBI Taxonomy" id="33932"/>
    <lineage>
        <taxon>Bacteria</taxon>
        <taxon>Bacillati</taxon>
        <taxon>Bacillota</taxon>
        <taxon>Bacilli</taxon>
        <taxon>Bacillales</taxon>
        <taxon>Bacillaceae</taxon>
        <taxon>Sutcliffiella</taxon>
    </lineage>
</organism>
<gene>
    <name evidence="2" type="ORF">BC6307_14550</name>
</gene>
<keyword evidence="3" id="KW-1185">Reference proteome</keyword>
<evidence type="ECO:0000313" key="2">
    <source>
        <dbReference type="EMBL" id="AST92426.1"/>
    </source>
</evidence>
<protein>
    <recommendedName>
        <fullName evidence="1">NERD domain-containing protein</fullName>
    </recommendedName>
</protein>
<dbReference type="STRING" id="1314751.GCA_001591425_01029"/>
<feature type="domain" description="NERD" evidence="1">
    <location>
        <begin position="42"/>
        <end position="156"/>
    </location>
</feature>
<dbReference type="RefSeq" id="WP_066412997.1">
    <property type="nucleotide sequence ID" value="NZ_CP018866.1"/>
</dbReference>